<reference evidence="2" key="1">
    <citation type="journal article" date="2019" name="Int. J. Syst. Evol. Microbiol.">
        <title>The Global Catalogue of Microorganisms (GCM) 10K type strain sequencing project: providing services to taxonomists for standard genome sequencing and annotation.</title>
        <authorList>
            <consortium name="The Broad Institute Genomics Platform"/>
            <consortium name="The Broad Institute Genome Sequencing Center for Infectious Disease"/>
            <person name="Wu L."/>
            <person name="Ma J."/>
        </authorList>
    </citation>
    <scope>NUCLEOTIDE SEQUENCE [LARGE SCALE GENOMIC DNA]</scope>
    <source>
        <strain evidence="2">KCTC 42964</strain>
    </source>
</reference>
<proteinExistence type="predicted"/>
<dbReference type="EMBL" id="JBHRTR010000028">
    <property type="protein sequence ID" value="MFC3228789.1"/>
    <property type="molecule type" value="Genomic_DNA"/>
</dbReference>
<dbReference type="RefSeq" id="WP_379902236.1">
    <property type="nucleotide sequence ID" value="NZ_JBHRTR010000028.1"/>
</dbReference>
<sequence>MSLLTIVQNTCDALGLSRPTAIISSTDAQVRQMLSLSNRGAKLLARQHDWAVLTKEHTFTTANADADYAFPSDYDRIAMHTAWDRSNYWEIREAIPGFIWQALKSGIVVPPGLRKSYRIKAVSNARQLFIDPTPTATETLVYEYFSNGWNQTSGGTAQAAWANDTDTALLDEELLTFDLVWRFRQAQGLGGWEEDYQMCRNYLELLKAQDKGAAVLSANGMDWHLGQANIQDGSYPSS</sequence>
<keyword evidence="2" id="KW-1185">Reference proteome</keyword>
<name>A0ABV7L2Z3_9PROT</name>
<evidence type="ECO:0000313" key="1">
    <source>
        <dbReference type="EMBL" id="MFC3228789.1"/>
    </source>
</evidence>
<dbReference type="Pfam" id="PF24175">
    <property type="entry name" value="SU10_adaptor"/>
    <property type="match status" value="1"/>
</dbReference>
<dbReference type="Proteomes" id="UP001595528">
    <property type="component" value="Unassembled WGS sequence"/>
</dbReference>
<evidence type="ECO:0000313" key="2">
    <source>
        <dbReference type="Proteomes" id="UP001595528"/>
    </source>
</evidence>
<protein>
    <submittedName>
        <fullName evidence="1">Uncharacterized protein</fullName>
    </submittedName>
</protein>
<comment type="caution">
    <text evidence="1">The sequence shown here is derived from an EMBL/GenBank/DDBJ whole genome shotgun (WGS) entry which is preliminary data.</text>
</comment>
<organism evidence="1 2">
    <name type="scientific">Marinibaculum pumilum</name>
    <dbReference type="NCBI Taxonomy" id="1766165"/>
    <lineage>
        <taxon>Bacteria</taxon>
        <taxon>Pseudomonadati</taxon>
        <taxon>Pseudomonadota</taxon>
        <taxon>Alphaproteobacteria</taxon>
        <taxon>Rhodospirillales</taxon>
        <taxon>Rhodospirillaceae</taxon>
        <taxon>Marinibaculum</taxon>
    </lineage>
</organism>
<gene>
    <name evidence="1" type="ORF">ACFOGJ_16210</name>
</gene>
<dbReference type="InterPro" id="IPR056209">
    <property type="entry name" value="SU10_adaptor"/>
</dbReference>
<accession>A0ABV7L2Z3</accession>